<feature type="transmembrane region" description="Helical" evidence="1">
    <location>
        <begin position="140"/>
        <end position="158"/>
    </location>
</feature>
<sequence length="388" mass="45474">MVDPPLEGKLFQNEKKIQSFHKLFNSKSPIGCDHGRILLWRFLHCVDLLEDSNRTLLTKSLFRLLLFLSFVMYMDNIVEFVTKFRFKTDDSIFRASILHFNCYVISAIVWYALRQKRKNLTSLLKILRKRYTLTLTKPQILVLLFIYSSAIIVLVLFFTSHSLKNEWYIYEIKTNYTIFSIVNCIRILLQIFIYPIFTNLVAFLYCFICQSICDLVTHFTSEIRVCPFEEFTVRRQTDILRKMSGIENALNLTQKVFSVPSFLISVSHFCSCIAILAVEIYLKDDLQLHRQIEWFLIFMNSFCGLLAILWKAGSLPIEAEKLKRTYRIKFRQKLLSENKVGELHSEMDLIDTSNFVLSGCNIIYFYRSSLLALAGTILTYTVLLMSQN</sequence>
<feature type="transmembrane region" description="Helical" evidence="1">
    <location>
        <begin position="294"/>
        <end position="313"/>
    </location>
</feature>
<dbReference type="Proteomes" id="UP000886998">
    <property type="component" value="Unassembled WGS sequence"/>
</dbReference>
<accession>A0A8X6YVK9</accession>
<gene>
    <name evidence="2" type="primary">AVEN_32667_1</name>
    <name evidence="2" type="ORF">TNIN_352721</name>
</gene>
<comment type="caution">
    <text evidence="2">The sequence shown here is derived from an EMBL/GenBank/DDBJ whole genome shotgun (WGS) entry which is preliminary data.</text>
</comment>
<feature type="transmembrane region" description="Helical" evidence="1">
    <location>
        <begin position="61"/>
        <end position="81"/>
    </location>
</feature>
<reference evidence="2" key="1">
    <citation type="submission" date="2020-08" db="EMBL/GenBank/DDBJ databases">
        <title>Multicomponent nature underlies the extraordinary mechanical properties of spider dragline silk.</title>
        <authorList>
            <person name="Kono N."/>
            <person name="Nakamura H."/>
            <person name="Mori M."/>
            <person name="Yoshida Y."/>
            <person name="Ohtoshi R."/>
            <person name="Malay A.D."/>
            <person name="Moran D.A.P."/>
            <person name="Tomita M."/>
            <person name="Numata K."/>
            <person name="Arakawa K."/>
        </authorList>
    </citation>
    <scope>NUCLEOTIDE SEQUENCE</scope>
</reference>
<feature type="transmembrane region" description="Helical" evidence="1">
    <location>
        <begin position="93"/>
        <end position="113"/>
    </location>
</feature>
<keyword evidence="1" id="KW-0812">Transmembrane</keyword>
<dbReference type="OrthoDB" id="6421145at2759"/>
<dbReference type="EMBL" id="BMAV01022684">
    <property type="protein sequence ID" value="GFY77836.1"/>
    <property type="molecule type" value="Genomic_DNA"/>
</dbReference>
<evidence type="ECO:0008006" key="4">
    <source>
        <dbReference type="Google" id="ProtNLM"/>
    </source>
</evidence>
<proteinExistence type="predicted"/>
<protein>
    <recommendedName>
        <fullName evidence="4">Gustatory receptor</fullName>
    </recommendedName>
</protein>
<organism evidence="2 3">
    <name type="scientific">Trichonephila inaurata madagascariensis</name>
    <dbReference type="NCBI Taxonomy" id="2747483"/>
    <lineage>
        <taxon>Eukaryota</taxon>
        <taxon>Metazoa</taxon>
        <taxon>Ecdysozoa</taxon>
        <taxon>Arthropoda</taxon>
        <taxon>Chelicerata</taxon>
        <taxon>Arachnida</taxon>
        <taxon>Araneae</taxon>
        <taxon>Araneomorphae</taxon>
        <taxon>Entelegynae</taxon>
        <taxon>Araneoidea</taxon>
        <taxon>Nephilidae</taxon>
        <taxon>Trichonephila</taxon>
        <taxon>Trichonephila inaurata</taxon>
    </lineage>
</organism>
<keyword evidence="1" id="KW-1133">Transmembrane helix</keyword>
<dbReference type="AlphaFoldDB" id="A0A8X6YVK9"/>
<keyword evidence="3" id="KW-1185">Reference proteome</keyword>
<name>A0A8X6YVK9_9ARAC</name>
<evidence type="ECO:0000313" key="3">
    <source>
        <dbReference type="Proteomes" id="UP000886998"/>
    </source>
</evidence>
<evidence type="ECO:0000313" key="2">
    <source>
        <dbReference type="EMBL" id="GFY77836.1"/>
    </source>
</evidence>
<evidence type="ECO:0000256" key="1">
    <source>
        <dbReference type="SAM" id="Phobius"/>
    </source>
</evidence>
<keyword evidence="1" id="KW-0472">Membrane</keyword>
<feature type="transmembrane region" description="Helical" evidence="1">
    <location>
        <begin position="262"/>
        <end position="282"/>
    </location>
</feature>
<feature type="transmembrane region" description="Helical" evidence="1">
    <location>
        <begin position="364"/>
        <end position="385"/>
    </location>
</feature>